<keyword evidence="3" id="KW-1185">Reference proteome</keyword>
<evidence type="ECO:0000313" key="3">
    <source>
        <dbReference type="Proteomes" id="UP001487740"/>
    </source>
</evidence>
<comment type="caution">
    <text evidence="2">The sequence shown here is derived from an EMBL/GenBank/DDBJ whole genome shotgun (WGS) entry which is preliminary data.</text>
</comment>
<dbReference type="Proteomes" id="UP001487740">
    <property type="component" value="Unassembled WGS sequence"/>
</dbReference>
<evidence type="ECO:0000313" key="2">
    <source>
        <dbReference type="EMBL" id="KAK8399935.1"/>
    </source>
</evidence>
<sequence length="99" mass="10942">MQVTLTWWAVPVFVKSSGLTMPCPTHTNMSQPRTRPACTSHSMNTNSSTLTAAHPPQLHDNRTKPRGKDTTGSVTTTPGLLQDTSARERWCLAWRPVVN</sequence>
<protein>
    <recommendedName>
        <fullName evidence="4">Secreted protein</fullName>
    </recommendedName>
</protein>
<evidence type="ECO:0000256" key="1">
    <source>
        <dbReference type="SAM" id="MobiDB-lite"/>
    </source>
</evidence>
<proteinExistence type="predicted"/>
<organism evidence="2 3">
    <name type="scientific">Scylla paramamosain</name>
    <name type="common">Mud crab</name>
    <dbReference type="NCBI Taxonomy" id="85552"/>
    <lineage>
        <taxon>Eukaryota</taxon>
        <taxon>Metazoa</taxon>
        <taxon>Ecdysozoa</taxon>
        <taxon>Arthropoda</taxon>
        <taxon>Crustacea</taxon>
        <taxon>Multicrustacea</taxon>
        <taxon>Malacostraca</taxon>
        <taxon>Eumalacostraca</taxon>
        <taxon>Eucarida</taxon>
        <taxon>Decapoda</taxon>
        <taxon>Pleocyemata</taxon>
        <taxon>Brachyura</taxon>
        <taxon>Eubrachyura</taxon>
        <taxon>Portunoidea</taxon>
        <taxon>Portunidae</taxon>
        <taxon>Portuninae</taxon>
        <taxon>Scylla</taxon>
    </lineage>
</organism>
<feature type="compositionally biased region" description="Polar residues" evidence="1">
    <location>
        <begin position="70"/>
        <end position="82"/>
    </location>
</feature>
<evidence type="ECO:0008006" key="4">
    <source>
        <dbReference type="Google" id="ProtNLM"/>
    </source>
</evidence>
<gene>
    <name evidence="2" type="ORF">O3P69_002967</name>
</gene>
<reference evidence="2 3" key="1">
    <citation type="submission" date="2023-03" db="EMBL/GenBank/DDBJ databases">
        <title>High-quality genome of Scylla paramamosain provides insights in environmental adaptation.</title>
        <authorList>
            <person name="Zhang L."/>
        </authorList>
    </citation>
    <scope>NUCLEOTIDE SEQUENCE [LARGE SCALE GENOMIC DNA]</scope>
    <source>
        <strain evidence="2">LZ_2023a</strain>
        <tissue evidence="2">Muscle</tissue>
    </source>
</reference>
<accession>A0AAW0UJT4</accession>
<name>A0AAW0UJT4_SCYPA</name>
<feature type="compositionally biased region" description="Basic and acidic residues" evidence="1">
    <location>
        <begin position="57"/>
        <end position="69"/>
    </location>
</feature>
<dbReference type="AlphaFoldDB" id="A0AAW0UJT4"/>
<dbReference type="EMBL" id="JARAKH010000010">
    <property type="protein sequence ID" value="KAK8399935.1"/>
    <property type="molecule type" value="Genomic_DNA"/>
</dbReference>
<feature type="compositionally biased region" description="Polar residues" evidence="1">
    <location>
        <begin position="25"/>
        <end position="51"/>
    </location>
</feature>
<feature type="region of interest" description="Disordered" evidence="1">
    <location>
        <begin position="20"/>
        <end position="82"/>
    </location>
</feature>